<dbReference type="RefSeq" id="WP_379895161.1">
    <property type="nucleotide sequence ID" value="NZ_CBCSCT010000027.1"/>
</dbReference>
<gene>
    <name evidence="2" type="ORF">ACFPXP_15165</name>
</gene>
<evidence type="ECO:0000256" key="1">
    <source>
        <dbReference type="SAM" id="Phobius"/>
    </source>
</evidence>
<proteinExistence type="predicted"/>
<keyword evidence="1" id="KW-0812">Transmembrane</keyword>
<accession>A0ABW1IRV7</accession>
<protein>
    <submittedName>
        <fullName evidence="2">Uncharacterized protein</fullName>
    </submittedName>
</protein>
<feature type="transmembrane region" description="Helical" evidence="1">
    <location>
        <begin position="6"/>
        <end position="25"/>
    </location>
</feature>
<sequence>MAQNSDLYVIIILSILIVIWAISSFRRWLFAPPKYILPFDFSEAEEPEGEAVDILEEAGYEVWAGKLKIPIHIEKDDEVLGSRLFIDYIAKQHGEWYVVKVSRERMPMEWTGSGIRERLMPYWMIFGPAVKGLLYVDCMNQQVHKVTFHLGGRP</sequence>
<keyword evidence="1" id="KW-0472">Membrane</keyword>
<evidence type="ECO:0000313" key="3">
    <source>
        <dbReference type="Proteomes" id="UP001596250"/>
    </source>
</evidence>
<comment type="caution">
    <text evidence="2">The sequence shown here is derived from an EMBL/GenBank/DDBJ whole genome shotgun (WGS) entry which is preliminary data.</text>
</comment>
<reference evidence="3" key="1">
    <citation type="journal article" date="2019" name="Int. J. Syst. Evol. Microbiol.">
        <title>The Global Catalogue of Microorganisms (GCM) 10K type strain sequencing project: providing services to taxonomists for standard genome sequencing and annotation.</title>
        <authorList>
            <consortium name="The Broad Institute Genomics Platform"/>
            <consortium name="The Broad Institute Genome Sequencing Center for Infectious Disease"/>
            <person name="Wu L."/>
            <person name="Ma J."/>
        </authorList>
    </citation>
    <scope>NUCLEOTIDE SEQUENCE [LARGE SCALE GENOMIC DNA]</scope>
    <source>
        <strain evidence="3">CCM 8749</strain>
    </source>
</reference>
<keyword evidence="3" id="KW-1185">Reference proteome</keyword>
<dbReference type="Proteomes" id="UP001596250">
    <property type="component" value="Unassembled WGS sequence"/>
</dbReference>
<name>A0ABW1IRV7_9BACL</name>
<keyword evidence="1" id="KW-1133">Transmembrane helix</keyword>
<evidence type="ECO:0000313" key="2">
    <source>
        <dbReference type="EMBL" id="MFC5987744.1"/>
    </source>
</evidence>
<organism evidence="2 3">
    <name type="scientific">Marinicrinis lubricantis</name>
    <dbReference type="NCBI Taxonomy" id="2086470"/>
    <lineage>
        <taxon>Bacteria</taxon>
        <taxon>Bacillati</taxon>
        <taxon>Bacillota</taxon>
        <taxon>Bacilli</taxon>
        <taxon>Bacillales</taxon>
        <taxon>Paenibacillaceae</taxon>
    </lineage>
</organism>
<dbReference type="EMBL" id="JBHSQV010000170">
    <property type="protein sequence ID" value="MFC5987744.1"/>
    <property type="molecule type" value="Genomic_DNA"/>
</dbReference>